<keyword evidence="4 7" id="KW-0862">Zinc</keyword>
<reference evidence="8 9" key="1">
    <citation type="submission" date="2019-03" db="EMBL/GenBank/DDBJ databases">
        <title>Genomic Encyclopedia of Type Strains, Phase IV (KMG-IV): sequencing the most valuable type-strain genomes for metagenomic binning, comparative biology and taxonomic classification.</title>
        <authorList>
            <person name="Goeker M."/>
        </authorList>
    </citation>
    <scope>NUCLEOTIDE SEQUENCE [LARGE SCALE GENOMIC DNA]</scope>
    <source>
        <strain evidence="8 9">DSM 45707</strain>
    </source>
</reference>
<gene>
    <name evidence="8" type="ORF">EDD58_101272</name>
</gene>
<name>A0A4R3LGK1_9BACL</name>
<dbReference type="PANTHER" id="PTHR11002">
    <property type="entry name" value="CARBONIC ANHYDRASE"/>
    <property type="match status" value="1"/>
</dbReference>
<dbReference type="Proteomes" id="UP000294937">
    <property type="component" value="Unassembled WGS sequence"/>
</dbReference>
<comment type="caution">
    <text evidence="8">The sequence shown here is derived from an EMBL/GenBank/DDBJ whole genome shotgun (WGS) entry which is preliminary data.</text>
</comment>
<feature type="binding site" evidence="7">
    <location>
        <position position="43"/>
    </location>
    <ligand>
        <name>Zn(2+)</name>
        <dbReference type="ChEBI" id="CHEBI:29105"/>
    </ligand>
</feature>
<dbReference type="OrthoDB" id="9769739at2"/>
<dbReference type="EC" id="4.2.1.1" evidence="2"/>
<evidence type="ECO:0000256" key="3">
    <source>
        <dbReference type="ARBA" id="ARBA00022723"/>
    </source>
</evidence>
<protein>
    <recommendedName>
        <fullName evidence="2">carbonic anhydrase</fullName>
        <ecNumber evidence="2">4.2.1.1</ecNumber>
    </recommendedName>
</protein>
<dbReference type="Pfam" id="PF00484">
    <property type="entry name" value="Pro_CA"/>
    <property type="match status" value="1"/>
</dbReference>
<comment type="cofactor">
    <cofactor evidence="7">
        <name>Zn(2+)</name>
        <dbReference type="ChEBI" id="CHEBI:29105"/>
    </cofactor>
    <text evidence="7">Binds 1 zinc ion per subunit.</text>
</comment>
<keyword evidence="5" id="KW-0456">Lyase</keyword>
<feature type="binding site" evidence="7">
    <location>
        <position position="41"/>
    </location>
    <ligand>
        <name>Zn(2+)</name>
        <dbReference type="ChEBI" id="CHEBI:29105"/>
    </ligand>
</feature>
<sequence>MGQLNLKEQHERFVQEAVEQKPTFFEELSKGQSPEYLMIACCDSRVSPSTIMKVPLGHLFIHRNIANQVNHNDESFSASLYFALKHLGVRKVIVKGHTDCGGVKAAYQDNQESELKPWLDHIKKGLQFGQNGLSSPNELFKRNVVQQVKNLKEHPVFKKYGKGVEVIGYLFHVESGELEKVV</sequence>
<dbReference type="RefSeq" id="WP_131923036.1">
    <property type="nucleotide sequence ID" value="NZ_SMAG01000001.1"/>
</dbReference>
<organism evidence="8 9">
    <name type="scientific">Hazenella coriacea</name>
    <dbReference type="NCBI Taxonomy" id="1179467"/>
    <lineage>
        <taxon>Bacteria</taxon>
        <taxon>Bacillati</taxon>
        <taxon>Bacillota</taxon>
        <taxon>Bacilli</taxon>
        <taxon>Bacillales</taxon>
        <taxon>Thermoactinomycetaceae</taxon>
        <taxon>Hazenella</taxon>
    </lineage>
</organism>
<comment type="catalytic activity">
    <reaction evidence="6">
        <text>hydrogencarbonate + H(+) = CO2 + H2O</text>
        <dbReference type="Rhea" id="RHEA:10748"/>
        <dbReference type="ChEBI" id="CHEBI:15377"/>
        <dbReference type="ChEBI" id="CHEBI:15378"/>
        <dbReference type="ChEBI" id="CHEBI:16526"/>
        <dbReference type="ChEBI" id="CHEBI:17544"/>
        <dbReference type="EC" id="4.2.1.1"/>
    </reaction>
</comment>
<feature type="binding site" evidence="7">
    <location>
        <position position="100"/>
    </location>
    <ligand>
        <name>Zn(2+)</name>
        <dbReference type="ChEBI" id="CHEBI:29105"/>
    </ligand>
</feature>
<dbReference type="InterPro" id="IPR001765">
    <property type="entry name" value="Carbonic_anhydrase"/>
</dbReference>
<keyword evidence="9" id="KW-1185">Reference proteome</keyword>
<evidence type="ECO:0000256" key="4">
    <source>
        <dbReference type="ARBA" id="ARBA00022833"/>
    </source>
</evidence>
<evidence type="ECO:0000313" key="8">
    <source>
        <dbReference type="EMBL" id="TCS96636.1"/>
    </source>
</evidence>
<evidence type="ECO:0000256" key="2">
    <source>
        <dbReference type="ARBA" id="ARBA00012925"/>
    </source>
</evidence>
<keyword evidence="3 7" id="KW-0479">Metal-binding</keyword>
<evidence type="ECO:0000256" key="5">
    <source>
        <dbReference type="ARBA" id="ARBA00023239"/>
    </source>
</evidence>
<comment type="similarity">
    <text evidence="1">Belongs to the beta-class carbonic anhydrase family.</text>
</comment>
<proteinExistence type="inferred from homology"/>
<dbReference type="GO" id="GO:0008270">
    <property type="term" value="F:zinc ion binding"/>
    <property type="evidence" value="ECO:0007669"/>
    <property type="project" value="InterPro"/>
</dbReference>
<evidence type="ECO:0000256" key="7">
    <source>
        <dbReference type="PIRSR" id="PIRSR601765-1"/>
    </source>
</evidence>
<evidence type="ECO:0000256" key="6">
    <source>
        <dbReference type="ARBA" id="ARBA00048348"/>
    </source>
</evidence>
<dbReference type="SMART" id="SM00947">
    <property type="entry name" value="Pro_CA"/>
    <property type="match status" value="1"/>
</dbReference>
<evidence type="ECO:0000313" key="9">
    <source>
        <dbReference type="Proteomes" id="UP000294937"/>
    </source>
</evidence>
<dbReference type="EMBL" id="SMAG01000001">
    <property type="protein sequence ID" value="TCS96636.1"/>
    <property type="molecule type" value="Genomic_DNA"/>
</dbReference>
<accession>A0A4R3LGK1</accession>
<dbReference type="AlphaFoldDB" id="A0A4R3LGK1"/>
<dbReference type="SUPFAM" id="SSF53056">
    <property type="entry name" value="beta-carbonic anhydrase, cab"/>
    <property type="match status" value="1"/>
</dbReference>
<feature type="binding site" evidence="7">
    <location>
        <position position="97"/>
    </location>
    <ligand>
        <name>Zn(2+)</name>
        <dbReference type="ChEBI" id="CHEBI:29105"/>
    </ligand>
</feature>
<dbReference type="Gene3D" id="3.40.1050.10">
    <property type="entry name" value="Carbonic anhydrase"/>
    <property type="match status" value="1"/>
</dbReference>
<dbReference type="GO" id="GO:0004089">
    <property type="term" value="F:carbonate dehydratase activity"/>
    <property type="evidence" value="ECO:0007669"/>
    <property type="project" value="UniProtKB-EC"/>
</dbReference>
<evidence type="ECO:0000256" key="1">
    <source>
        <dbReference type="ARBA" id="ARBA00006217"/>
    </source>
</evidence>
<dbReference type="InterPro" id="IPR036874">
    <property type="entry name" value="Carbonic_anhydrase_sf"/>
</dbReference>
<dbReference type="PANTHER" id="PTHR11002:SF76">
    <property type="entry name" value="CARBONIC ANHYDRASE"/>
    <property type="match status" value="1"/>
</dbReference>